<feature type="transmembrane region" description="Helical" evidence="1">
    <location>
        <begin position="12"/>
        <end position="30"/>
    </location>
</feature>
<feature type="non-terminal residue" evidence="2">
    <location>
        <position position="80"/>
    </location>
</feature>
<reference evidence="2 3" key="1">
    <citation type="submission" date="2024-07" db="EMBL/GenBank/DDBJ databases">
        <title>Genomes of novel Serratia strains from suburban soil.</title>
        <authorList>
            <person name="Markert E.X."/>
            <person name="Severe K."/>
            <person name="Severe L."/>
            <person name="Twing K.I."/>
            <person name="Ward L.M."/>
        </authorList>
    </citation>
    <scope>NUCLEOTIDE SEQUENCE [LARGE SCALE GENOMIC DNA]</scope>
    <source>
        <strain evidence="2 3">3C-UT</strain>
    </source>
</reference>
<keyword evidence="1" id="KW-0472">Membrane</keyword>
<keyword evidence="2" id="KW-0808">Transferase</keyword>
<dbReference type="Proteomes" id="UP001558101">
    <property type="component" value="Unassembled WGS sequence"/>
</dbReference>
<keyword evidence="1" id="KW-0812">Transmembrane</keyword>
<protein>
    <submittedName>
        <fullName evidence="2">Two-component sensor histidine kinase</fullName>
    </submittedName>
</protein>
<organism evidence="2 3">
    <name type="scientific">Serratia quinivorans</name>
    <dbReference type="NCBI Taxonomy" id="137545"/>
    <lineage>
        <taxon>Bacteria</taxon>
        <taxon>Pseudomonadati</taxon>
        <taxon>Pseudomonadota</taxon>
        <taxon>Gammaproteobacteria</taxon>
        <taxon>Enterobacterales</taxon>
        <taxon>Yersiniaceae</taxon>
        <taxon>Serratia</taxon>
    </lineage>
</organism>
<keyword evidence="2" id="KW-0418">Kinase</keyword>
<name>A0ABV3URH4_9GAMM</name>
<evidence type="ECO:0000313" key="2">
    <source>
        <dbReference type="EMBL" id="MEX3175573.1"/>
    </source>
</evidence>
<dbReference type="EMBL" id="JBFQXQ010000178">
    <property type="protein sequence ID" value="MEX3175573.1"/>
    <property type="molecule type" value="Genomic_DNA"/>
</dbReference>
<gene>
    <name evidence="2" type="ORF">AB4M04_26385</name>
</gene>
<evidence type="ECO:0000256" key="1">
    <source>
        <dbReference type="SAM" id="Phobius"/>
    </source>
</evidence>
<evidence type="ECO:0000313" key="3">
    <source>
        <dbReference type="Proteomes" id="UP001558101"/>
    </source>
</evidence>
<keyword evidence="3" id="KW-1185">Reference proteome</keyword>
<proteinExistence type="predicted"/>
<keyword evidence="1" id="KW-1133">Transmembrane helix</keyword>
<dbReference type="GO" id="GO:0016301">
    <property type="term" value="F:kinase activity"/>
    <property type="evidence" value="ECO:0007669"/>
    <property type="project" value="UniProtKB-KW"/>
</dbReference>
<comment type="caution">
    <text evidence="2">The sequence shown here is derived from an EMBL/GenBank/DDBJ whole genome shotgun (WGS) entry which is preliminary data.</text>
</comment>
<sequence>MKNLTLTQRLTLIFALLMVISCAIFGWMQVRSSTQYSQAVIQRLSGYLAQHIADSNPLLEQNGPNAKSVQNLFDQLMAGY</sequence>
<dbReference type="PROSITE" id="PS51257">
    <property type="entry name" value="PROKAR_LIPOPROTEIN"/>
    <property type="match status" value="1"/>
</dbReference>
<accession>A0ABV3URH4</accession>